<keyword evidence="2" id="KW-1185">Reference proteome</keyword>
<gene>
    <name evidence="1" type="ORF">GALMADRAFT_80542</name>
</gene>
<dbReference type="OrthoDB" id="3247418at2759"/>
<dbReference type="HOGENOM" id="CLU_081367_1_1_1"/>
<dbReference type="EMBL" id="KL142421">
    <property type="protein sequence ID" value="KDR66687.1"/>
    <property type="molecule type" value="Genomic_DNA"/>
</dbReference>
<feature type="non-terminal residue" evidence="1">
    <location>
        <position position="1"/>
    </location>
</feature>
<sequence length="194" mass="22361">DPSPIHNRPVLGKDVMADVWSDMAHTLLPTWITPAPPNWGTAQRGKLSADNWRVICTIHLPITLIRLWNDDSPRKQELLSHFMDLVAAVRIANMRVSSPDQIQEYNEYITRYVGNIRRLYPDQQLKPTHHASLHIGDMLGLFGPNHSHSGPHYERYINFFHRINTNSKLGVFPCIPVVHSFIDVIHQVSWNRHS</sequence>
<name>A0A067S9R5_GALM3</name>
<evidence type="ECO:0008006" key="3">
    <source>
        <dbReference type="Google" id="ProtNLM"/>
    </source>
</evidence>
<proteinExistence type="predicted"/>
<dbReference type="STRING" id="685588.A0A067S9R5"/>
<evidence type="ECO:0000313" key="2">
    <source>
        <dbReference type="Proteomes" id="UP000027222"/>
    </source>
</evidence>
<evidence type="ECO:0000313" key="1">
    <source>
        <dbReference type="EMBL" id="KDR66687.1"/>
    </source>
</evidence>
<organism evidence="1 2">
    <name type="scientific">Galerina marginata (strain CBS 339.88)</name>
    <dbReference type="NCBI Taxonomy" id="685588"/>
    <lineage>
        <taxon>Eukaryota</taxon>
        <taxon>Fungi</taxon>
        <taxon>Dikarya</taxon>
        <taxon>Basidiomycota</taxon>
        <taxon>Agaricomycotina</taxon>
        <taxon>Agaricomycetes</taxon>
        <taxon>Agaricomycetidae</taxon>
        <taxon>Agaricales</taxon>
        <taxon>Agaricineae</taxon>
        <taxon>Strophariaceae</taxon>
        <taxon>Galerina</taxon>
    </lineage>
</organism>
<protein>
    <recommendedName>
        <fullName evidence="3">DUF4218 domain-containing protein</fullName>
    </recommendedName>
</protein>
<reference evidence="2" key="1">
    <citation type="journal article" date="2014" name="Proc. Natl. Acad. Sci. U.S.A.">
        <title>Extensive sampling of basidiomycete genomes demonstrates inadequacy of the white-rot/brown-rot paradigm for wood decay fungi.</title>
        <authorList>
            <person name="Riley R."/>
            <person name="Salamov A.A."/>
            <person name="Brown D.W."/>
            <person name="Nagy L.G."/>
            <person name="Floudas D."/>
            <person name="Held B.W."/>
            <person name="Levasseur A."/>
            <person name="Lombard V."/>
            <person name="Morin E."/>
            <person name="Otillar R."/>
            <person name="Lindquist E.A."/>
            <person name="Sun H."/>
            <person name="LaButti K.M."/>
            <person name="Schmutz J."/>
            <person name="Jabbour D."/>
            <person name="Luo H."/>
            <person name="Baker S.E."/>
            <person name="Pisabarro A.G."/>
            <person name="Walton J.D."/>
            <person name="Blanchette R.A."/>
            <person name="Henrissat B."/>
            <person name="Martin F."/>
            <person name="Cullen D."/>
            <person name="Hibbett D.S."/>
            <person name="Grigoriev I.V."/>
        </authorList>
    </citation>
    <scope>NUCLEOTIDE SEQUENCE [LARGE SCALE GENOMIC DNA]</scope>
    <source>
        <strain evidence="2">CBS 339.88</strain>
    </source>
</reference>
<dbReference type="Proteomes" id="UP000027222">
    <property type="component" value="Unassembled WGS sequence"/>
</dbReference>
<accession>A0A067S9R5</accession>
<dbReference type="AlphaFoldDB" id="A0A067S9R5"/>